<evidence type="ECO:0000313" key="1">
    <source>
        <dbReference type="EMBL" id="PON39518.1"/>
    </source>
</evidence>
<comment type="caution">
    <text evidence="1">The sequence shown here is derived from an EMBL/GenBank/DDBJ whole genome shotgun (WGS) entry which is preliminary data.</text>
</comment>
<dbReference type="Proteomes" id="UP000237000">
    <property type="component" value="Unassembled WGS sequence"/>
</dbReference>
<proteinExistence type="predicted"/>
<keyword evidence="2" id="KW-1185">Reference proteome</keyword>
<dbReference type="EMBL" id="JXTC01000715">
    <property type="protein sequence ID" value="PON39518.1"/>
    <property type="molecule type" value="Genomic_DNA"/>
</dbReference>
<accession>A0A2P5ASJ2</accession>
<reference evidence="2" key="1">
    <citation type="submission" date="2016-06" db="EMBL/GenBank/DDBJ databases">
        <title>Parallel loss of symbiosis genes in relatives of nitrogen-fixing non-legume Parasponia.</title>
        <authorList>
            <person name="Van Velzen R."/>
            <person name="Holmer R."/>
            <person name="Bu F."/>
            <person name="Rutten L."/>
            <person name="Van Zeijl A."/>
            <person name="Liu W."/>
            <person name="Santuari L."/>
            <person name="Cao Q."/>
            <person name="Sharma T."/>
            <person name="Shen D."/>
            <person name="Roswanjaya Y."/>
            <person name="Wardhani T."/>
            <person name="Kalhor M.S."/>
            <person name="Jansen J."/>
            <person name="Van den Hoogen J."/>
            <person name="Gungor B."/>
            <person name="Hartog M."/>
            <person name="Hontelez J."/>
            <person name="Verver J."/>
            <person name="Yang W.-C."/>
            <person name="Schijlen E."/>
            <person name="Repin R."/>
            <person name="Schilthuizen M."/>
            <person name="Schranz E."/>
            <person name="Heidstra R."/>
            <person name="Miyata K."/>
            <person name="Fedorova E."/>
            <person name="Kohlen W."/>
            <person name="Bisseling T."/>
            <person name="Smit S."/>
            <person name="Geurts R."/>
        </authorList>
    </citation>
    <scope>NUCLEOTIDE SEQUENCE [LARGE SCALE GENOMIC DNA]</scope>
    <source>
        <strain evidence="2">cv. RG33-2</strain>
    </source>
</reference>
<name>A0A2P5ASJ2_TREOI</name>
<dbReference type="OrthoDB" id="10484558at2759"/>
<organism evidence="1 2">
    <name type="scientific">Trema orientale</name>
    <name type="common">Charcoal tree</name>
    <name type="synonym">Celtis orientalis</name>
    <dbReference type="NCBI Taxonomy" id="63057"/>
    <lineage>
        <taxon>Eukaryota</taxon>
        <taxon>Viridiplantae</taxon>
        <taxon>Streptophyta</taxon>
        <taxon>Embryophyta</taxon>
        <taxon>Tracheophyta</taxon>
        <taxon>Spermatophyta</taxon>
        <taxon>Magnoliopsida</taxon>
        <taxon>eudicotyledons</taxon>
        <taxon>Gunneridae</taxon>
        <taxon>Pentapetalae</taxon>
        <taxon>rosids</taxon>
        <taxon>fabids</taxon>
        <taxon>Rosales</taxon>
        <taxon>Cannabaceae</taxon>
        <taxon>Trema</taxon>
    </lineage>
</organism>
<gene>
    <name evidence="1" type="ORF">TorRG33x02_342510</name>
</gene>
<dbReference type="InParanoid" id="A0A2P5ASJ2"/>
<dbReference type="AlphaFoldDB" id="A0A2P5ASJ2"/>
<sequence length="121" mass="14491">MVRSDIMTDETHEEKLDELMDLVARFEQNTHIHCHDFQISREKLNQYIENLQKPSPTLEESVLCDKVYHHEEMIVMRHKDVNVVQDLLELEEEWESNVENKTHDWLDVLVFIGINSQKIFS</sequence>
<evidence type="ECO:0000313" key="2">
    <source>
        <dbReference type="Proteomes" id="UP000237000"/>
    </source>
</evidence>
<protein>
    <submittedName>
        <fullName evidence="1">Uncharacterized protein</fullName>
    </submittedName>
</protein>